<dbReference type="GO" id="GO:0006351">
    <property type="term" value="P:DNA-templated transcription"/>
    <property type="evidence" value="ECO:0007669"/>
    <property type="project" value="InterPro"/>
</dbReference>
<dbReference type="STRING" id="7222.B4JF32"/>
<gene>
    <name evidence="6" type="primary">Dgri\GH19237</name>
    <name evidence="6" type="ORF">Dgri_GH19237</name>
</gene>
<dbReference type="Pfam" id="PF06870">
    <property type="entry name" value="RNA_pol_I_A49"/>
    <property type="match status" value="1"/>
</dbReference>
<evidence type="ECO:0000256" key="3">
    <source>
        <dbReference type="ARBA" id="ARBA00022478"/>
    </source>
</evidence>
<organism evidence="7">
    <name type="scientific">Drosophila grimshawi</name>
    <name type="common">Hawaiian fruit fly</name>
    <name type="synonym">Idiomyia grimshawi</name>
    <dbReference type="NCBI Taxonomy" id="7222"/>
    <lineage>
        <taxon>Eukaryota</taxon>
        <taxon>Metazoa</taxon>
        <taxon>Ecdysozoa</taxon>
        <taxon>Arthropoda</taxon>
        <taxon>Hexapoda</taxon>
        <taxon>Insecta</taxon>
        <taxon>Pterygota</taxon>
        <taxon>Neoptera</taxon>
        <taxon>Endopterygota</taxon>
        <taxon>Diptera</taxon>
        <taxon>Brachycera</taxon>
        <taxon>Muscomorpha</taxon>
        <taxon>Ephydroidea</taxon>
        <taxon>Drosophilidae</taxon>
        <taxon>Drosophila</taxon>
        <taxon>Hawaiian Drosophila</taxon>
    </lineage>
</organism>
<comment type="similarity">
    <text evidence="2">Belongs to the eukaryotic RPA49/POLR1E RNA polymerase subunit family.</text>
</comment>
<dbReference type="eggNOG" id="ENOG502S6KA">
    <property type="taxonomic scope" value="Eukaryota"/>
</dbReference>
<keyword evidence="5" id="KW-0539">Nucleus</keyword>
<name>B4JF32_DROGR</name>
<dbReference type="GO" id="GO:0000428">
    <property type="term" value="C:DNA-directed RNA polymerase complex"/>
    <property type="evidence" value="ECO:0007669"/>
    <property type="project" value="UniProtKB-KW"/>
</dbReference>
<protein>
    <submittedName>
        <fullName evidence="6">GH19237</fullName>
    </submittedName>
</protein>
<evidence type="ECO:0000256" key="5">
    <source>
        <dbReference type="ARBA" id="ARBA00023242"/>
    </source>
</evidence>
<accession>B4JF32</accession>
<sequence length="387" mass="44085">MDEKTLIENVYNRGRDSDLPTMLNFQNGSLGTRANFTLVEDTKGRNPRKRALVVAGENVYIGDLQGTQEYDTYICIRNKSTNKATIVPMQQALLSNNIYEKLDTQPTLPMLSKELATKKLLKEFGGRKTSRYLANSEQMMVNVDVMRKDLDETVQSSVRNEGDDEADDTLPEVDTNNAAYLASIVPKCDKAATKVSEVYDVADVVPQTLLDRLDEEAKSVYGTSLENLPIESDYLRECIKRIQEKEITSKTDFLHIKLIIYMDALQSLIALRKRQMKRVELSRITEKVENDVRHRFADPNVARSCTRTTFSTEKALTHFIVLALLISEKHEVDVNVLSRILRTSKQRIITYAHIVNARPKSRSDVISLRLPSTVPALKVSRRFQRKK</sequence>
<evidence type="ECO:0000256" key="1">
    <source>
        <dbReference type="ARBA" id="ARBA00004604"/>
    </source>
</evidence>
<dbReference type="InterPro" id="IPR009668">
    <property type="entry name" value="RNA_pol-assoc_fac_A49-like"/>
</dbReference>
<dbReference type="PhylomeDB" id="B4JF32"/>
<dbReference type="KEGG" id="dgr:6563181"/>
<dbReference type="HOGENOM" id="CLU_720160_0_0_1"/>
<evidence type="ECO:0000313" key="6">
    <source>
        <dbReference type="EMBL" id="EDV93313.1"/>
    </source>
</evidence>
<dbReference type="OMA" id="IITYAHI"/>
<evidence type="ECO:0000313" key="7">
    <source>
        <dbReference type="Proteomes" id="UP000001070"/>
    </source>
</evidence>
<keyword evidence="3" id="KW-0240">DNA-directed RNA polymerase</keyword>
<dbReference type="GO" id="GO:0003677">
    <property type="term" value="F:DNA binding"/>
    <property type="evidence" value="ECO:0007669"/>
    <property type="project" value="InterPro"/>
</dbReference>
<dbReference type="PANTHER" id="PTHR14440">
    <property type="entry name" value="DNA-DIRECTED RNA POLYMERASE I SUBUNIT RPA49"/>
    <property type="match status" value="1"/>
</dbReference>
<comment type="subcellular location">
    <subcellularLocation>
        <location evidence="1">Nucleus</location>
        <location evidence="1">Nucleolus</location>
    </subcellularLocation>
</comment>
<dbReference type="AlphaFoldDB" id="B4JF32"/>
<evidence type="ECO:0000256" key="2">
    <source>
        <dbReference type="ARBA" id="ARBA00009430"/>
    </source>
</evidence>
<dbReference type="FunCoup" id="B4JF32">
    <property type="interactions" value="612"/>
</dbReference>
<keyword evidence="4" id="KW-0804">Transcription</keyword>
<evidence type="ECO:0000256" key="4">
    <source>
        <dbReference type="ARBA" id="ARBA00023163"/>
    </source>
</evidence>
<dbReference type="Proteomes" id="UP000001070">
    <property type="component" value="Unassembled WGS sequence"/>
</dbReference>
<reference evidence="6 7" key="1">
    <citation type="journal article" date="2007" name="Nature">
        <title>Evolution of genes and genomes on the Drosophila phylogeny.</title>
        <authorList>
            <consortium name="Drosophila 12 Genomes Consortium"/>
            <person name="Clark A.G."/>
            <person name="Eisen M.B."/>
            <person name="Smith D.R."/>
            <person name="Bergman C.M."/>
            <person name="Oliver B."/>
            <person name="Markow T.A."/>
            <person name="Kaufman T.C."/>
            <person name="Kellis M."/>
            <person name="Gelbart W."/>
            <person name="Iyer V.N."/>
            <person name="Pollard D.A."/>
            <person name="Sackton T.B."/>
            <person name="Larracuente A.M."/>
            <person name="Singh N.D."/>
            <person name="Abad J.P."/>
            <person name="Abt D.N."/>
            <person name="Adryan B."/>
            <person name="Aguade M."/>
            <person name="Akashi H."/>
            <person name="Anderson W.W."/>
            <person name="Aquadro C.F."/>
            <person name="Ardell D.H."/>
            <person name="Arguello R."/>
            <person name="Artieri C.G."/>
            <person name="Barbash D.A."/>
            <person name="Barker D."/>
            <person name="Barsanti P."/>
            <person name="Batterham P."/>
            <person name="Batzoglou S."/>
            <person name="Begun D."/>
            <person name="Bhutkar A."/>
            <person name="Blanco E."/>
            <person name="Bosak S.A."/>
            <person name="Bradley R.K."/>
            <person name="Brand A.D."/>
            <person name="Brent M.R."/>
            <person name="Brooks A.N."/>
            <person name="Brown R.H."/>
            <person name="Butlin R.K."/>
            <person name="Caggese C."/>
            <person name="Calvi B.R."/>
            <person name="Bernardo de Carvalho A."/>
            <person name="Caspi A."/>
            <person name="Castrezana S."/>
            <person name="Celniker S.E."/>
            <person name="Chang J.L."/>
            <person name="Chapple C."/>
            <person name="Chatterji S."/>
            <person name="Chinwalla A."/>
            <person name="Civetta A."/>
            <person name="Clifton S.W."/>
            <person name="Comeron J.M."/>
            <person name="Costello J.C."/>
            <person name="Coyne J.A."/>
            <person name="Daub J."/>
            <person name="David R.G."/>
            <person name="Delcher A.L."/>
            <person name="Delehaunty K."/>
            <person name="Do C.B."/>
            <person name="Ebling H."/>
            <person name="Edwards K."/>
            <person name="Eickbush T."/>
            <person name="Evans J.D."/>
            <person name="Filipski A."/>
            <person name="Findeiss S."/>
            <person name="Freyhult E."/>
            <person name="Fulton L."/>
            <person name="Fulton R."/>
            <person name="Garcia A.C."/>
            <person name="Gardiner A."/>
            <person name="Garfield D.A."/>
            <person name="Garvin B.E."/>
            <person name="Gibson G."/>
            <person name="Gilbert D."/>
            <person name="Gnerre S."/>
            <person name="Godfrey J."/>
            <person name="Good R."/>
            <person name="Gotea V."/>
            <person name="Gravely B."/>
            <person name="Greenberg A.J."/>
            <person name="Griffiths-Jones S."/>
            <person name="Gross S."/>
            <person name="Guigo R."/>
            <person name="Gustafson E.A."/>
            <person name="Haerty W."/>
            <person name="Hahn M.W."/>
            <person name="Halligan D.L."/>
            <person name="Halpern A.L."/>
            <person name="Halter G.M."/>
            <person name="Han M.V."/>
            <person name="Heger A."/>
            <person name="Hillier L."/>
            <person name="Hinrichs A.S."/>
            <person name="Holmes I."/>
            <person name="Hoskins R.A."/>
            <person name="Hubisz M.J."/>
            <person name="Hultmark D."/>
            <person name="Huntley M.A."/>
            <person name="Jaffe D.B."/>
            <person name="Jagadeeshan S."/>
            <person name="Jeck W.R."/>
            <person name="Johnson J."/>
            <person name="Jones C.D."/>
            <person name="Jordan W.C."/>
            <person name="Karpen G.H."/>
            <person name="Kataoka E."/>
            <person name="Keightley P.D."/>
            <person name="Kheradpour P."/>
            <person name="Kirkness E.F."/>
            <person name="Koerich L.B."/>
            <person name="Kristiansen K."/>
            <person name="Kudrna D."/>
            <person name="Kulathinal R.J."/>
            <person name="Kumar S."/>
            <person name="Kwok R."/>
            <person name="Lander E."/>
            <person name="Langley C.H."/>
            <person name="Lapoint R."/>
            <person name="Lazzaro B.P."/>
            <person name="Lee S.J."/>
            <person name="Levesque L."/>
            <person name="Li R."/>
            <person name="Lin C.F."/>
            <person name="Lin M.F."/>
            <person name="Lindblad-Toh K."/>
            <person name="Llopart A."/>
            <person name="Long M."/>
            <person name="Low L."/>
            <person name="Lozovsky E."/>
            <person name="Lu J."/>
            <person name="Luo M."/>
            <person name="Machado C.A."/>
            <person name="Makalowski W."/>
            <person name="Marzo M."/>
            <person name="Matsuda M."/>
            <person name="Matzkin L."/>
            <person name="McAllister B."/>
            <person name="McBride C.S."/>
            <person name="McKernan B."/>
            <person name="McKernan K."/>
            <person name="Mendez-Lago M."/>
            <person name="Minx P."/>
            <person name="Mollenhauer M.U."/>
            <person name="Montooth K."/>
            <person name="Mount S.M."/>
            <person name="Mu X."/>
            <person name="Myers E."/>
            <person name="Negre B."/>
            <person name="Newfeld S."/>
            <person name="Nielsen R."/>
            <person name="Noor M.A."/>
            <person name="O'Grady P."/>
            <person name="Pachter L."/>
            <person name="Papaceit M."/>
            <person name="Parisi M.J."/>
            <person name="Parisi M."/>
            <person name="Parts L."/>
            <person name="Pedersen J.S."/>
            <person name="Pesole G."/>
            <person name="Phillippy A.M."/>
            <person name="Ponting C.P."/>
            <person name="Pop M."/>
            <person name="Porcelli D."/>
            <person name="Powell J.R."/>
            <person name="Prohaska S."/>
            <person name="Pruitt K."/>
            <person name="Puig M."/>
            <person name="Quesneville H."/>
            <person name="Ram K.R."/>
            <person name="Rand D."/>
            <person name="Rasmussen M.D."/>
            <person name="Reed L.K."/>
            <person name="Reenan R."/>
            <person name="Reily A."/>
            <person name="Remington K.A."/>
            <person name="Rieger T.T."/>
            <person name="Ritchie M.G."/>
            <person name="Robin C."/>
            <person name="Rogers Y.H."/>
            <person name="Rohde C."/>
            <person name="Rozas J."/>
            <person name="Rubenfield M.J."/>
            <person name="Ruiz A."/>
            <person name="Russo S."/>
            <person name="Salzberg S.L."/>
            <person name="Sanchez-Gracia A."/>
            <person name="Saranga D.J."/>
            <person name="Sato H."/>
            <person name="Schaeffer S.W."/>
            <person name="Schatz M.C."/>
            <person name="Schlenke T."/>
            <person name="Schwartz R."/>
            <person name="Segarra C."/>
            <person name="Singh R.S."/>
            <person name="Sirot L."/>
            <person name="Sirota M."/>
            <person name="Sisneros N.B."/>
            <person name="Smith C.D."/>
            <person name="Smith T.F."/>
            <person name="Spieth J."/>
            <person name="Stage D.E."/>
            <person name="Stark A."/>
            <person name="Stephan W."/>
            <person name="Strausberg R.L."/>
            <person name="Strempel S."/>
            <person name="Sturgill D."/>
            <person name="Sutton G."/>
            <person name="Sutton G.G."/>
            <person name="Tao W."/>
            <person name="Teichmann S."/>
            <person name="Tobari Y.N."/>
            <person name="Tomimura Y."/>
            <person name="Tsolas J.M."/>
            <person name="Valente V.L."/>
            <person name="Venter E."/>
            <person name="Venter J.C."/>
            <person name="Vicario S."/>
            <person name="Vieira F.G."/>
            <person name="Vilella A.J."/>
            <person name="Villasante A."/>
            <person name="Walenz B."/>
            <person name="Wang J."/>
            <person name="Wasserman M."/>
            <person name="Watts T."/>
            <person name="Wilson D."/>
            <person name="Wilson R.K."/>
            <person name="Wing R.A."/>
            <person name="Wolfner M.F."/>
            <person name="Wong A."/>
            <person name="Wong G.K."/>
            <person name="Wu C.I."/>
            <person name="Wu G."/>
            <person name="Yamamoto D."/>
            <person name="Yang H.P."/>
            <person name="Yang S.P."/>
            <person name="Yorke J.A."/>
            <person name="Yoshida K."/>
            <person name="Zdobnov E."/>
            <person name="Zhang P."/>
            <person name="Zhang Y."/>
            <person name="Zimin A.V."/>
            <person name="Baldwin J."/>
            <person name="Abdouelleil A."/>
            <person name="Abdulkadir J."/>
            <person name="Abebe A."/>
            <person name="Abera B."/>
            <person name="Abreu J."/>
            <person name="Acer S.C."/>
            <person name="Aftuck L."/>
            <person name="Alexander A."/>
            <person name="An P."/>
            <person name="Anderson E."/>
            <person name="Anderson S."/>
            <person name="Arachi H."/>
            <person name="Azer M."/>
            <person name="Bachantsang P."/>
            <person name="Barry A."/>
            <person name="Bayul T."/>
            <person name="Berlin A."/>
            <person name="Bessette D."/>
            <person name="Bloom T."/>
            <person name="Blye J."/>
            <person name="Boguslavskiy L."/>
            <person name="Bonnet C."/>
            <person name="Boukhgalter B."/>
            <person name="Bourzgui I."/>
            <person name="Brown A."/>
            <person name="Cahill P."/>
            <person name="Channer S."/>
            <person name="Cheshatsang Y."/>
            <person name="Chuda L."/>
            <person name="Citroen M."/>
            <person name="Collymore A."/>
            <person name="Cooke P."/>
            <person name="Costello M."/>
            <person name="D'Aco K."/>
            <person name="Daza R."/>
            <person name="De Haan G."/>
            <person name="DeGray S."/>
            <person name="DeMaso C."/>
            <person name="Dhargay N."/>
            <person name="Dooley K."/>
            <person name="Dooley E."/>
            <person name="Doricent M."/>
            <person name="Dorje P."/>
            <person name="Dorjee K."/>
            <person name="Dupes A."/>
            <person name="Elong R."/>
            <person name="Falk J."/>
            <person name="Farina A."/>
            <person name="Faro S."/>
            <person name="Ferguson D."/>
            <person name="Fisher S."/>
            <person name="Foley C.D."/>
            <person name="Franke A."/>
            <person name="Friedrich D."/>
            <person name="Gadbois L."/>
            <person name="Gearin G."/>
            <person name="Gearin C.R."/>
            <person name="Giannoukos G."/>
            <person name="Goode T."/>
            <person name="Graham J."/>
            <person name="Grandbois E."/>
            <person name="Grewal S."/>
            <person name="Gyaltsen K."/>
            <person name="Hafez N."/>
            <person name="Hagos B."/>
            <person name="Hall J."/>
            <person name="Henson C."/>
            <person name="Hollinger A."/>
            <person name="Honan T."/>
            <person name="Huard M.D."/>
            <person name="Hughes L."/>
            <person name="Hurhula B."/>
            <person name="Husby M.E."/>
            <person name="Kamat A."/>
            <person name="Kanga B."/>
            <person name="Kashin S."/>
            <person name="Khazanovich D."/>
            <person name="Kisner P."/>
            <person name="Lance K."/>
            <person name="Lara M."/>
            <person name="Lee W."/>
            <person name="Lennon N."/>
            <person name="Letendre F."/>
            <person name="LeVine R."/>
            <person name="Lipovsky A."/>
            <person name="Liu X."/>
            <person name="Liu J."/>
            <person name="Liu S."/>
            <person name="Lokyitsang T."/>
            <person name="Lokyitsang Y."/>
            <person name="Lubonja R."/>
            <person name="Lui A."/>
            <person name="MacDonald P."/>
            <person name="Magnisalis V."/>
            <person name="Maru K."/>
            <person name="Matthews C."/>
            <person name="McCusker W."/>
            <person name="McDonough S."/>
            <person name="Mehta T."/>
            <person name="Meldrim J."/>
            <person name="Meneus L."/>
            <person name="Mihai O."/>
            <person name="Mihalev A."/>
            <person name="Mihova T."/>
            <person name="Mittelman R."/>
            <person name="Mlenga V."/>
            <person name="Montmayeur A."/>
            <person name="Mulrain L."/>
            <person name="Navidi A."/>
            <person name="Naylor J."/>
            <person name="Negash T."/>
            <person name="Nguyen T."/>
            <person name="Nguyen N."/>
            <person name="Nicol R."/>
            <person name="Norbu C."/>
            <person name="Norbu N."/>
            <person name="Novod N."/>
            <person name="O'Neill B."/>
            <person name="Osman S."/>
            <person name="Markiewicz E."/>
            <person name="Oyono O.L."/>
            <person name="Patti C."/>
            <person name="Phunkhang P."/>
            <person name="Pierre F."/>
            <person name="Priest M."/>
            <person name="Raghuraman S."/>
            <person name="Rege F."/>
            <person name="Reyes R."/>
            <person name="Rise C."/>
            <person name="Rogov P."/>
            <person name="Ross K."/>
            <person name="Ryan E."/>
            <person name="Settipalli S."/>
            <person name="Shea T."/>
            <person name="Sherpa N."/>
            <person name="Shi L."/>
            <person name="Shih D."/>
            <person name="Sparrow T."/>
            <person name="Spaulding J."/>
            <person name="Stalker J."/>
            <person name="Stange-Thomann N."/>
            <person name="Stavropoulos S."/>
            <person name="Stone C."/>
            <person name="Strader C."/>
            <person name="Tesfaye S."/>
            <person name="Thomson T."/>
            <person name="Thoulutsang Y."/>
            <person name="Thoulutsang D."/>
            <person name="Topham K."/>
            <person name="Topping I."/>
            <person name="Tsamla T."/>
            <person name="Vassiliev H."/>
            <person name="Vo A."/>
            <person name="Wangchuk T."/>
            <person name="Wangdi T."/>
            <person name="Weiand M."/>
            <person name="Wilkinson J."/>
            <person name="Wilson A."/>
            <person name="Yadav S."/>
            <person name="Young G."/>
            <person name="Yu Q."/>
            <person name="Zembek L."/>
            <person name="Zhong D."/>
            <person name="Zimmer A."/>
            <person name="Zwirko Z."/>
            <person name="Jaffe D.B."/>
            <person name="Alvarez P."/>
            <person name="Brockman W."/>
            <person name="Butler J."/>
            <person name="Chin C."/>
            <person name="Gnerre S."/>
            <person name="Grabherr M."/>
            <person name="Kleber M."/>
            <person name="Mauceli E."/>
            <person name="MacCallum I."/>
        </authorList>
    </citation>
    <scope>NUCLEOTIDE SEQUENCE [LARGE SCALE GENOMIC DNA]</scope>
    <source>
        <strain evidence="7">Tucson 15287-2541.00</strain>
    </source>
</reference>
<keyword evidence="7" id="KW-1185">Reference proteome</keyword>
<dbReference type="OrthoDB" id="277398at2759"/>
<dbReference type="GO" id="GO:0005730">
    <property type="term" value="C:nucleolus"/>
    <property type="evidence" value="ECO:0007669"/>
    <property type="project" value="UniProtKB-SubCell"/>
</dbReference>
<dbReference type="EMBL" id="CH916369">
    <property type="protein sequence ID" value="EDV93313.1"/>
    <property type="molecule type" value="Genomic_DNA"/>
</dbReference>
<dbReference type="InParanoid" id="B4JF32"/>
<proteinExistence type="inferred from homology"/>